<dbReference type="PROSITE" id="PS50983">
    <property type="entry name" value="FE_B12_PBP"/>
    <property type="match status" value="1"/>
</dbReference>
<dbReference type="InterPro" id="IPR002491">
    <property type="entry name" value="ABC_transptr_periplasmic_BD"/>
</dbReference>
<feature type="chain" id="PRO_5038505080" evidence="2">
    <location>
        <begin position="20"/>
        <end position="367"/>
    </location>
</feature>
<feature type="domain" description="Fe/B12 periplasmic-binding" evidence="3">
    <location>
        <begin position="56"/>
        <end position="330"/>
    </location>
</feature>
<gene>
    <name evidence="4" type="ORF">HXL70_08180</name>
</gene>
<feature type="signal peptide" evidence="2">
    <location>
        <begin position="1"/>
        <end position="19"/>
    </location>
</feature>
<dbReference type="PROSITE" id="PS51257">
    <property type="entry name" value="PROKAR_LIPOPROTEIN"/>
    <property type="match status" value="1"/>
</dbReference>
<evidence type="ECO:0000259" key="3">
    <source>
        <dbReference type="PROSITE" id="PS50983"/>
    </source>
</evidence>
<reference evidence="4" key="1">
    <citation type="submission" date="2020-04" db="EMBL/GenBank/DDBJ databases">
        <title>Deep metagenomics examines the oral microbiome during advanced dental caries in children, revealing novel taxa and co-occurrences with host molecules.</title>
        <authorList>
            <person name="Baker J.L."/>
            <person name="Morton J.T."/>
            <person name="Dinis M."/>
            <person name="Alvarez R."/>
            <person name="Tran N.C."/>
            <person name="Knight R."/>
            <person name="Edlund A."/>
        </authorList>
    </citation>
    <scope>NUCLEOTIDE SEQUENCE</scope>
    <source>
        <strain evidence="4">JCVI_32_bin.14</strain>
    </source>
</reference>
<comment type="similarity">
    <text evidence="1">Belongs to the bacterial solute-binding protein 8 family.</text>
</comment>
<dbReference type="InterPro" id="IPR050902">
    <property type="entry name" value="ABC_Transporter_SBP"/>
</dbReference>
<dbReference type="EMBL" id="JABZMK010000080">
    <property type="protein sequence ID" value="MBF1130000.1"/>
    <property type="molecule type" value="Genomic_DNA"/>
</dbReference>
<proteinExistence type="inferred from homology"/>
<organism evidence="4 5">
    <name type="scientific">Dialister invisus</name>
    <dbReference type="NCBI Taxonomy" id="218538"/>
    <lineage>
        <taxon>Bacteria</taxon>
        <taxon>Bacillati</taxon>
        <taxon>Bacillota</taxon>
        <taxon>Negativicutes</taxon>
        <taxon>Veillonellales</taxon>
        <taxon>Veillonellaceae</taxon>
        <taxon>Dialister</taxon>
    </lineage>
</organism>
<dbReference type="Proteomes" id="UP000757890">
    <property type="component" value="Unassembled WGS sequence"/>
</dbReference>
<evidence type="ECO:0000256" key="2">
    <source>
        <dbReference type="SAM" id="SignalP"/>
    </source>
</evidence>
<dbReference type="PANTHER" id="PTHR30535:SF34">
    <property type="entry name" value="MOLYBDATE-BINDING PROTEIN MOLA"/>
    <property type="match status" value="1"/>
</dbReference>
<accession>A0A930BBQ7</accession>
<keyword evidence="2" id="KW-0732">Signal</keyword>
<name>A0A930BBQ7_9FIRM</name>
<protein>
    <submittedName>
        <fullName evidence="4">ABC transporter substrate-binding protein</fullName>
    </submittedName>
</protein>
<dbReference type="Gene3D" id="3.40.50.1980">
    <property type="entry name" value="Nitrogenase molybdenum iron protein domain"/>
    <property type="match status" value="2"/>
</dbReference>
<dbReference type="Pfam" id="PF01497">
    <property type="entry name" value="Peripla_BP_2"/>
    <property type="match status" value="1"/>
</dbReference>
<comment type="caution">
    <text evidence="4">The sequence shown here is derived from an EMBL/GenBank/DDBJ whole genome shotgun (WGS) entry which is preliminary data.</text>
</comment>
<dbReference type="SUPFAM" id="SSF53807">
    <property type="entry name" value="Helical backbone' metal receptor"/>
    <property type="match status" value="1"/>
</dbReference>
<evidence type="ECO:0000313" key="4">
    <source>
        <dbReference type="EMBL" id="MBF1130000.1"/>
    </source>
</evidence>
<evidence type="ECO:0000256" key="1">
    <source>
        <dbReference type="ARBA" id="ARBA00008814"/>
    </source>
</evidence>
<evidence type="ECO:0000313" key="5">
    <source>
        <dbReference type="Proteomes" id="UP000757890"/>
    </source>
</evidence>
<dbReference type="PANTHER" id="PTHR30535">
    <property type="entry name" value="VITAMIN B12-BINDING PROTEIN"/>
    <property type="match status" value="1"/>
</dbReference>
<dbReference type="AlphaFoldDB" id="A0A930BBQ7"/>
<sequence>MRKKLCAIGTFIGVLFAVAGCGSLNQSGDKSGKSISAYVVEDITGRRVEFDKVPESVVVLGHGGLKFYAYVCGDEKLIGVEDMEKQGRTLKSQGFHHAYPHIRKVDTVGMGGPKISPDYEQISYKKPDVIFRAYADKDELDKMQQRLKIPVVGIGAGKNGEIFGEDTYKTIGIVGKVMGKEQRSEELVQFIKETEKDLRKRAGNIVSGPKTYMGGCAFRGEQGILSTKGKADLLDVIKVNNVMAGQTKERSVIIDKEKLLELDPEMIIVDLSGKAKILGERQEDPEFFQSLRAVKNENMYAIMPYFTYGMNYDTALLDMYYIGQLTHPEAFQNVDINSKAKEIYTLFNGTDVYGQLLKAYPQSFKRF</sequence>